<comment type="caution">
    <text evidence="1">The sequence shown here is derived from an EMBL/GenBank/DDBJ whole genome shotgun (WGS) entry which is preliminary data.</text>
</comment>
<accession>A0A199V3K6</accession>
<protein>
    <submittedName>
        <fullName evidence="1">Uncharacterized protein</fullName>
    </submittedName>
</protein>
<evidence type="ECO:0000313" key="2">
    <source>
        <dbReference type="Proteomes" id="UP000092600"/>
    </source>
</evidence>
<dbReference type="Gramene" id="Aco030175.1.mrna1">
    <property type="protein sequence ID" value="Aco030175.1.mrna1.cds1"/>
    <property type="gene ID" value="Aco030175.1.path1"/>
</dbReference>
<evidence type="ECO:0000313" key="1">
    <source>
        <dbReference type="EMBL" id="OAY71486.1"/>
    </source>
</evidence>
<proteinExistence type="predicted"/>
<dbReference type="AlphaFoldDB" id="A0A199V3K6"/>
<gene>
    <name evidence="1" type="ORF">ACMD2_02782</name>
</gene>
<dbReference type="EMBL" id="LSRQ01003444">
    <property type="protein sequence ID" value="OAY71486.1"/>
    <property type="molecule type" value="Genomic_DNA"/>
</dbReference>
<dbReference type="Gramene" id="Aco008354.1.mrna1">
    <property type="protein sequence ID" value="Aco008354.1.mrna1.cds1"/>
    <property type="gene ID" value="Aco008354.1.path1"/>
</dbReference>
<dbReference type="Proteomes" id="UP000092600">
    <property type="component" value="Unassembled WGS sequence"/>
</dbReference>
<organism evidence="1 2">
    <name type="scientific">Ananas comosus</name>
    <name type="common">Pineapple</name>
    <name type="synonym">Ananas ananas</name>
    <dbReference type="NCBI Taxonomy" id="4615"/>
    <lineage>
        <taxon>Eukaryota</taxon>
        <taxon>Viridiplantae</taxon>
        <taxon>Streptophyta</taxon>
        <taxon>Embryophyta</taxon>
        <taxon>Tracheophyta</taxon>
        <taxon>Spermatophyta</taxon>
        <taxon>Magnoliopsida</taxon>
        <taxon>Liliopsida</taxon>
        <taxon>Poales</taxon>
        <taxon>Bromeliaceae</taxon>
        <taxon>Bromelioideae</taxon>
        <taxon>Ananas</taxon>
    </lineage>
</organism>
<sequence>MAQNSTTRSSNRVSSVASIATTVSHHYQHPSCGLGRLIRKLKKQSKLLCMTPARPRSSAFHCQYDPLSYARNFDRSGFGTALDDDSTHFYYTFSSRFVAVSSRVSPSD</sequence>
<dbReference type="PANTHER" id="PTHR33168">
    <property type="entry name" value="STRESS INDUCED PROTEIN-RELATED"/>
    <property type="match status" value="1"/>
</dbReference>
<reference evidence="1 2" key="1">
    <citation type="journal article" date="2016" name="DNA Res.">
        <title>The draft genome of MD-2 pineapple using hybrid error correction of long reads.</title>
        <authorList>
            <person name="Redwan R.M."/>
            <person name="Saidin A."/>
            <person name="Kumar S.V."/>
        </authorList>
    </citation>
    <scope>NUCLEOTIDE SEQUENCE [LARGE SCALE GENOMIC DNA]</scope>
    <source>
        <strain evidence="2">cv. MD2</strain>
        <tissue evidence="1">Leaf</tissue>
    </source>
</reference>
<name>A0A199V3K6_ANACO</name>